<keyword evidence="2 5" id="KW-0812">Transmembrane</keyword>
<reference evidence="10 11" key="1">
    <citation type="submission" date="2020-07" db="EMBL/GenBank/DDBJ databases">
        <title>Alkalicella. sp. LB2 genome.</title>
        <authorList>
            <person name="Postec A."/>
            <person name="Quemeneur M."/>
        </authorList>
    </citation>
    <scope>NUCLEOTIDE SEQUENCE [LARGE SCALE GENOMIC DNA]</scope>
    <source>
        <strain evidence="10 11">LB2</strain>
    </source>
</reference>
<dbReference type="CDD" id="cd07021">
    <property type="entry name" value="Clp_protease_NfeD_like"/>
    <property type="match status" value="1"/>
</dbReference>
<dbReference type="Gene3D" id="3.90.226.10">
    <property type="entry name" value="2-enoyl-CoA Hydratase, Chain A, domain 1"/>
    <property type="match status" value="1"/>
</dbReference>
<dbReference type="AlphaFoldDB" id="A0A7G9W4E8"/>
<evidence type="ECO:0000313" key="11">
    <source>
        <dbReference type="Proteomes" id="UP000516160"/>
    </source>
</evidence>
<evidence type="ECO:0000256" key="6">
    <source>
        <dbReference type="SAM" id="SignalP"/>
    </source>
</evidence>
<evidence type="ECO:0000259" key="8">
    <source>
        <dbReference type="Pfam" id="PF24961"/>
    </source>
</evidence>
<feature type="transmembrane region" description="Helical" evidence="5">
    <location>
        <begin position="327"/>
        <end position="349"/>
    </location>
</feature>
<protein>
    <submittedName>
        <fullName evidence="10">Nodulation protein NfeD</fullName>
    </submittedName>
</protein>
<evidence type="ECO:0000256" key="3">
    <source>
        <dbReference type="ARBA" id="ARBA00022989"/>
    </source>
</evidence>
<feature type="transmembrane region" description="Helical" evidence="5">
    <location>
        <begin position="237"/>
        <end position="270"/>
    </location>
</feature>
<gene>
    <name evidence="10" type="ORF">HYG86_01645</name>
</gene>
<proteinExistence type="predicted"/>
<evidence type="ECO:0000313" key="10">
    <source>
        <dbReference type="EMBL" id="QNO13560.1"/>
    </source>
</evidence>
<organism evidence="10 11">
    <name type="scientific">Alkalicella caledoniensis</name>
    <dbReference type="NCBI Taxonomy" id="2731377"/>
    <lineage>
        <taxon>Bacteria</taxon>
        <taxon>Bacillati</taxon>
        <taxon>Bacillota</taxon>
        <taxon>Clostridia</taxon>
        <taxon>Eubacteriales</taxon>
        <taxon>Proteinivoracaceae</taxon>
        <taxon>Alkalicella</taxon>
    </lineage>
</organism>
<feature type="domain" description="NfeD integral membrane" evidence="8">
    <location>
        <begin position="233"/>
        <end position="347"/>
    </location>
</feature>
<evidence type="ECO:0000259" key="7">
    <source>
        <dbReference type="Pfam" id="PF01957"/>
    </source>
</evidence>
<evidence type="ECO:0000256" key="4">
    <source>
        <dbReference type="ARBA" id="ARBA00023136"/>
    </source>
</evidence>
<dbReference type="InterPro" id="IPR029045">
    <property type="entry name" value="ClpP/crotonase-like_dom_sf"/>
</dbReference>
<feature type="chain" id="PRO_5029018949" evidence="6">
    <location>
        <begin position="26"/>
        <end position="434"/>
    </location>
</feature>
<feature type="signal peptide" evidence="6">
    <location>
        <begin position="1"/>
        <end position="25"/>
    </location>
</feature>
<feature type="transmembrane region" description="Helical" evidence="5">
    <location>
        <begin position="282"/>
        <end position="315"/>
    </location>
</feature>
<feature type="domain" description="NfeD1b N-terminal" evidence="9">
    <location>
        <begin position="30"/>
        <end position="214"/>
    </location>
</feature>
<evidence type="ECO:0000256" key="2">
    <source>
        <dbReference type="ARBA" id="ARBA00022692"/>
    </source>
</evidence>
<evidence type="ECO:0000256" key="5">
    <source>
        <dbReference type="SAM" id="Phobius"/>
    </source>
</evidence>
<evidence type="ECO:0000259" key="9">
    <source>
        <dbReference type="Pfam" id="PF25145"/>
    </source>
</evidence>
<dbReference type="KEGG" id="acae:HYG86_01645"/>
<accession>A0A7G9W4E8</accession>
<dbReference type="Pfam" id="PF01957">
    <property type="entry name" value="NfeD"/>
    <property type="match status" value="1"/>
</dbReference>
<dbReference type="InterPro" id="IPR052165">
    <property type="entry name" value="Membrane_assoc_protease"/>
</dbReference>
<keyword evidence="4 5" id="KW-0472">Membrane</keyword>
<dbReference type="InterPro" id="IPR012340">
    <property type="entry name" value="NA-bd_OB-fold"/>
</dbReference>
<sequence length="434" mass="46811">MKRLYSFVLIITVLSLMFIPNTANASDKLVYVVPVQGAIDGALPRVLNRAINEAEMSGADIIILEINSPGGYVNEAGEIKDIILASKVPIYAFVNNDAFSAAAFLALACDRIYMTPTGTMGDAEVITGDGERASEKIISAWDGQMRTLAEANGRDPEIASAMVRREIEIEGLVGAGQLLTLTSLQASQYGYSEGTYRTLEELLTDLTYGDATVYTFSQAWAERLARFVTNPQIASLLLAVGMAALVLEIFTAGFGVAGIVSISAFVLFFGGHIIAGFANWEYIIIFLLGIGLLIAEIFVAGFGLLGAGGITLVFVSVIFTARTFSEGVMMLGLASLFTILLLFAFWKVLSKTKVWDRLVLKQKENVEEGYVASTKYEELLNKDGIAITPLRPAGTVEIEGRRYDVVTEGGYISSGDKINVIKVGSNNIVVKKND</sequence>
<dbReference type="SUPFAM" id="SSF141322">
    <property type="entry name" value="NfeD domain-like"/>
    <property type="match status" value="1"/>
</dbReference>
<keyword evidence="3 5" id="KW-1133">Transmembrane helix</keyword>
<dbReference type="Pfam" id="PF24961">
    <property type="entry name" value="NfeD_membrane"/>
    <property type="match status" value="1"/>
</dbReference>
<dbReference type="PANTHER" id="PTHR33507">
    <property type="entry name" value="INNER MEMBRANE PROTEIN YBBJ"/>
    <property type="match status" value="1"/>
</dbReference>
<keyword evidence="6" id="KW-0732">Signal</keyword>
<dbReference type="Gene3D" id="2.40.50.140">
    <property type="entry name" value="Nucleic acid-binding proteins"/>
    <property type="match status" value="1"/>
</dbReference>
<dbReference type="PANTHER" id="PTHR33507:SF3">
    <property type="entry name" value="INNER MEMBRANE PROTEIN YBBJ"/>
    <property type="match status" value="1"/>
</dbReference>
<feature type="domain" description="NfeD-like C-terminal" evidence="7">
    <location>
        <begin position="377"/>
        <end position="432"/>
    </location>
</feature>
<comment type="subcellular location">
    <subcellularLocation>
        <location evidence="1">Membrane</location>
        <topology evidence="1">Multi-pass membrane protein</topology>
    </subcellularLocation>
</comment>
<dbReference type="SUPFAM" id="SSF52096">
    <property type="entry name" value="ClpP/crotonase"/>
    <property type="match status" value="1"/>
</dbReference>
<name>A0A7G9W4E8_ALKCA</name>
<evidence type="ECO:0000256" key="1">
    <source>
        <dbReference type="ARBA" id="ARBA00004141"/>
    </source>
</evidence>
<dbReference type="InterPro" id="IPR002810">
    <property type="entry name" value="NfeD-like_C"/>
</dbReference>
<dbReference type="GO" id="GO:0005886">
    <property type="term" value="C:plasma membrane"/>
    <property type="evidence" value="ECO:0007669"/>
    <property type="project" value="TreeGrafter"/>
</dbReference>
<dbReference type="RefSeq" id="WP_213167230.1">
    <property type="nucleotide sequence ID" value="NZ_CP058559.1"/>
</dbReference>
<keyword evidence="11" id="KW-1185">Reference proteome</keyword>
<dbReference type="Pfam" id="PF25145">
    <property type="entry name" value="NfeD1b_N"/>
    <property type="match status" value="1"/>
</dbReference>
<dbReference type="Proteomes" id="UP000516160">
    <property type="component" value="Chromosome"/>
</dbReference>
<dbReference type="InterPro" id="IPR056738">
    <property type="entry name" value="NfeD1b_N"/>
</dbReference>
<dbReference type="EMBL" id="CP058559">
    <property type="protein sequence ID" value="QNO13560.1"/>
    <property type="molecule type" value="Genomic_DNA"/>
</dbReference>
<dbReference type="InterPro" id="IPR056739">
    <property type="entry name" value="NfeD_membrane"/>
</dbReference>